<dbReference type="EMBL" id="CP098755">
    <property type="protein sequence ID" value="USG64746.1"/>
    <property type="molecule type" value="Genomic_DNA"/>
</dbReference>
<organism evidence="1 2">
    <name type="scientific">Brevibacillus ruminantium</name>
    <dbReference type="NCBI Taxonomy" id="2950604"/>
    <lineage>
        <taxon>Bacteria</taxon>
        <taxon>Bacillati</taxon>
        <taxon>Bacillota</taxon>
        <taxon>Bacilli</taxon>
        <taxon>Bacillales</taxon>
        <taxon>Paenibacillaceae</taxon>
        <taxon>Brevibacillus</taxon>
    </lineage>
</organism>
<proteinExistence type="predicted"/>
<evidence type="ECO:0000313" key="2">
    <source>
        <dbReference type="Proteomes" id="UP001056500"/>
    </source>
</evidence>
<gene>
    <name evidence="1" type="ORF">NDK47_21865</name>
</gene>
<dbReference type="Proteomes" id="UP001056500">
    <property type="component" value="Chromosome"/>
</dbReference>
<name>A0ABY4WC38_9BACL</name>
<evidence type="ECO:0000313" key="1">
    <source>
        <dbReference type="EMBL" id="USG64746.1"/>
    </source>
</evidence>
<sequence>MEFNFLFFSVKIARANEKQRNVEYACEKYLQERAEAQALQAAQYAEFAFRG</sequence>
<accession>A0ABY4WC38</accession>
<protein>
    <submittedName>
        <fullName evidence="1">Uncharacterized protein</fullName>
    </submittedName>
</protein>
<dbReference type="RefSeq" id="WP_251871857.1">
    <property type="nucleotide sequence ID" value="NZ_CP098755.1"/>
</dbReference>
<reference evidence="1" key="1">
    <citation type="submission" date="2022-06" db="EMBL/GenBank/DDBJ databases">
        <title>Genome sequencing of Brevibacillus sp. BB3-R1.</title>
        <authorList>
            <person name="Heo J."/>
            <person name="Lee D."/>
            <person name="Won M."/>
            <person name="Han B.-H."/>
            <person name="Hong S.-B."/>
            <person name="Kwon S.-W."/>
        </authorList>
    </citation>
    <scope>NUCLEOTIDE SEQUENCE</scope>
    <source>
        <strain evidence="1">BB3-R1</strain>
    </source>
</reference>
<keyword evidence="2" id="KW-1185">Reference proteome</keyword>